<evidence type="ECO:0000259" key="4">
    <source>
        <dbReference type="Pfam" id="PF11611"/>
    </source>
</evidence>
<reference evidence="5 6" key="2">
    <citation type="submission" date="2009-02" db="EMBL/GenBank/DDBJ databases">
        <title>Draft genome sequence of Blautia hydrogenotrophica DSM 10507 (Ruminococcus hydrogenotrophicus DSM 10507).</title>
        <authorList>
            <person name="Sudarsanam P."/>
            <person name="Ley R."/>
            <person name="Guruge J."/>
            <person name="Turnbaugh P.J."/>
            <person name="Mahowald M."/>
            <person name="Liep D."/>
            <person name="Gordon J."/>
        </authorList>
    </citation>
    <scope>NUCLEOTIDE SEQUENCE [LARGE SCALE GENOMIC DNA]</scope>
    <source>
        <strain evidence="6">DSM 10507 / JCM 14656 / S5a33</strain>
    </source>
</reference>
<keyword evidence="1" id="KW-0732">Signal</keyword>
<keyword evidence="3" id="KW-1133">Transmembrane helix</keyword>
<evidence type="ECO:0000256" key="2">
    <source>
        <dbReference type="SAM" id="MobiDB-lite"/>
    </source>
</evidence>
<keyword evidence="3" id="KW-0812">Transmembrane</keyword>
<dbReference type="PATRIC" id="fig|476272.21.peg.2104"/>
<keyword evidence="6" id="KW-1185">Reference proteome</keyword>
<evidence type="ECO:0000256" key="3">
    <source>
        <dbReference type="SAM" id="Phobius"/>
    </source>
</evidence>
<keyword evidence="3" id="KW-0472">Membrane</keyword>
<dbReference type="eggNOG" id="ENOG50331RX">
    <property type="taxonomic scope" value="Bacteria"/>
</dbReference>
<protein>
    <recommendedName>
        <fullName evidence="4">DUF4352 domain-containing protein</fullName>
    </recommendedName>
</protein>
<dbReference type="RefSeq" id="WP_005948553.1">
    <property type="nucleotide sequence ID" value="NZ_CP136423.1"/>
</dbReference>
<dbReference type="Pfam" id="PF11611">
    <property type="entry name" value="DUF4352"/>
    <property type="match status" value="1"/>
</dbReference>
<dbReference type="GeneID" id="86822071"/>
<sequence length="220" mass="24171">MEKKKTKLCKHCKSEIPADAKVCPNCRKKQGGKLKWIIIIVIVIAIIGAAAGGDDTPKKVETTEPKNTENSTNKETQNTEEPEKEEKTEFSVGETAEQKDIQVTLISATESQGSEYVTPDEGNIFLLLEFEIVNNSSSDINISSVANFEAYCDDYSLNQDLLGLQAPEIEGKNQLDGSVAAGKKMNGVIAYQVPVSYSNFEINVSPDFWSANDIKFVINK</sequence>
<organism evidence="5 6">
    <name type="scientific">Blautia hydrogenotrophica (strain DSM 10507 / JCM 14656 / S5a33)</name>
    <name type="common">Ruminococcus hydrogenotrophicus</name>
    <dbReference type="NCBI Taxonomy" id="476272"/>
    <lineage>
        <taxon>Bacteria</taxon>
        <taxon>Bacillati</taxon>
        <taxon>Bacillota</taxon>
        <taxon>Clostridia</taxon>
        <taxon>Lachnospirales</taxon>
        <taxon>Lachnospiraceae</taxon>
        <taxon>Blautia</taxon>
    </lineage>
</organism>
<comment type="caution">
    <text evidence="5">The sequence shown here is derived from an EMBL/GenBank/DDBJ whole genome shotgun (WGS) entry which is preliminary data.</text>
</comment>
<dbReference type="AlphaFoldDB" id="C0CLK8"/>
<gene>
    <name evidence="5" type="ORF">RUMHYD_01730</name>
</gene>
<feature type="compositionally biased region" description="Basic and acidic residues" evidence="2">
    <location>
        <begin position="55"/>
        <end position="67"/>
    </location>
</feature>
<dbReference type="EMBL" id="ACBZ01000087">
    <property type="protein sequence ID" value="EEG49341.1"/>
    <property type="molecule type" value="Genomic_DNA"/>
</dbReference>
<proteinExistence type="predicted"/>
<feature type="domain" description="DUF4352" evidence="4">
    <location>
        <begin position="91"/>
        <end position="213"/>
    </location>
</feature>
<reference evidence="5 6" key="1">
    <citation type="submission" date="2009-01" db="EMBL/GenBank/DDBJ databases">
        <authorList>
            <person name="Fulton L."/>
            <person name="Clifton S."/>
            <person name="Fulton B."/>
            <person name="Xu J."/>
            <person name="Minx P."/>
            <person name="Pepin K.H."/>
            <person name="Johnson M."/>
            <person name="Bhonagiri V."/>
            <person name="Nash W.E."/>
            <person name="Mardis E.R."/>
            <person name="Wilson R.K."/>
        </authorList>
    </citation>
    <scope>NUCLEOTIDE SEQUENCE [LARGE SCALE GENOMIC DNA]</scope>
    <source>
        <strain evidence="6">DSM 10507 / JCM 14656 / S5a33</strain>
    </source>
</reference>
<evidence type="ECO:0000256" key="1">
    <source>
        <dbReference type="ARBA" id="ARBA00022729"/>
    </source>
</evidence>
<dbReference type="HOGENOM" id="CLU_072584_0_0_9"/>
<feature type="transmembrane region" description="Helical" evidence="3">
    <location>
        <begin position="34"/>
        <end position="53"/>
    </location>
</feature>
<dbReference type="Gene3D" id="2.60.40.1240">
    <property type="match status" value="1"/>
</dbReference>
<dbReference type="InterPro" id="IPR029050">
    <property type="entry name" value="Immunoprotect_excell_Ig-like"/>
</dbReference>
<name>C0CLK8_BLAHS</name>
<evidence type="ECO:0000313" key="6">
    <source>
        <dbReference type="Proteomes" id="UP000003100"/>
    </source>
</evidence>
<dbReference type="Proteomes" id="UP000003100">
    <property type="component" value="Unassembled WGS sequence"/>
</dbReference>
<dbReference type="InterPro" id="IPR029051">
    <property type="entry name" value="DUF4352"/>
</dbReference>
<accession>C0CLK8</accession>
<evidence type="ECO:0000313" key="5">
    <source>
        <dbReference type="EMBL" id="EEG49341.1"/>
    </source>
</evidence>
<feature type="region of interest" description="Disordered" evidence="2">
    <location>
        <begin position="54"/>
        <end position="94"/>
    </location>
</feature>